<evidence type="ECO:0000313" key="3">
    <source>
        <dbReference type="Proteomes" id="UP000232323"/>
    </source>
</evidence>
<reference evidence="2 3" key="1">
    <citation type="submission" date="2017-08" db="EMBL/GenBank/DDBJ databases">
        <title>Acidophilic green algal genome provides insights into adaptation to an acidic environment.</title>
        <authorList>
            <person name="Hirooka S."/>
            <person name="Hirose Y."/>
            <person name="Kanesaki Y."/>
            <person name="Higuchi S."/>
            <person name="Fujiwara T."/>
            <person name="Onuma R."/>
            <person name="Era A."/>
            <person name="Ohbayashi R."/>
            <person name="Uzuka A."/>
            <person name="Nozaki H."/>
            <person name="Yoshikawa H."/>
            <person name="Miyagishima S.Y."/>
        </authorList>
    </citation>
    <scope>NUCLEOTIDE SEQUENCE [LARGE SCALE GENOMIC DNA]</scope>
    <source>
        <strain evidence="2 3">NIES-2499</strain>
    </source>
</reference>
<sequence length="280" mass="30390">MLSTLKALTTCLSSEPNVRTEFRLPQESKSLESVKNPAPQIRSEHLTVEIADDDQLNIDKVSVHPKSRDSCERSTAVCLSEPQSPLSCDLFAPLPHLVCDTKSDVDLADSSYLRKPSVRRKSSLLTVQPCDSPGAHSKREGRIGGSSVSWDEMSIVEGRESMVNVEPKQALSRSSSQTGSRRRRNSLVTVVDMLKQVGPVEPTRQGGHSVKGKTRLASFVAGNQVAPSLGSVSIRSRILINDKVLSKEVEGFTSARDMGSGQGDRAALGRTRSMASFEMV</sequence>
<gene>
    <name evidence="2" type="ORF">CEUSTIGMA_g6405.t1</name>
</gene>
<dbReference type="Proteomes" id="UP000232323">
    <property type="component" value="Unassembled WGS sequence"/>
</dbReference>
<proteinExistence type="predicted"/>
<evidence type="ECO:0000313" key="2">
    <source>
        <dbReference type="EMBL" id="GAX78965.1"/>
    </source>
</evidence>
<accession>A0A250X7C6</accession>
<dbReference type="AlphaFoldDB" id="A0A250X7C6"/>
<feature type="region of interest" description="Disordered" evidence="1">
    <location>
        <begin position="164"/>
        <end position="186"/>
    </location>
</feature>
<comment type="caution">
    <text evidence="2">The sequence shown here is derived from an EMBL/GenBank/DDBJ whole genome shotgun (WGS) entry which is preliminary data.</text>
</comment>
<feature type="region of interest" description="Disordered" evidence="1">
    <location>
        <begin position="123"/>
        <end position="149"/>
    </location>
</feature>
<organism evidence="2 3">
    <name type="scientific">Chlamydomonas eustigma</name>
    <dbReference type="NCBI Taxonomy" id="1157962"/>
    <lineage>
        <taxon>Eukaryota</taxon>
        <taxon>Viridiplantae</taxon>
        <taxon>Chlorophyta</taxon>
        <taxon>core chlorophytes</taxon>
        <taxon>Chlorophyceae</taxon>
        <taxon>CS clade</taxon>
        <taxon>Chlamydomonadales</taxon>
        <taxon>Chlamydomonadaceae</taxon>
        <taxon>Chlamydomonas</taxon>
    </lineage>
</organism>
<keyword evidence="3" id="KW-1185">Reference proteome</keyword>
<evidence type="ECO:0000256" key="1">
    <source>
        <dbReference type="SAM" id="MobiDB-lite"/>
    </source>
</evidence>
<dbReference type="EMBL" id="BEGY01000037">
    <property type="protein sequence ID" value="GAX78965.1"/>
    <property type="molecule type" value="Genomic_DNA"/>
</dbReference>
<name>A0A250X7C6_9CHLO</name>
<protein>
    <submittedName>
        <fullName evidence="2">Uncharacterized protein</fullName>
    </submittedName>
</protein>